<evidence type="ECO:0000256" key="6">
    <source>
        <dbReference type="ARBA" id="ARBA00022787"/>
    </source>
</evidence>
<dbReference type="GO" id="GO:0030150">
    <property type="term" value="P:protein import into mitochondrial matrix"/>
    <property type="evidence" value="ECO:0007669"/>
    <property type="project" value="InterPro"/>
</dbReference>
<keyword evidence="4" id="KW-1134">Transmembrane beta strand</keyword>
<dbReference type="AlphaFoldDB" id="A0A2P2MD15"/>
<evidence type="ECO:0000256" key="1">
    <source>
        <dbReference type="ARBA" id="ARBA00004374"/>
    </source>
</evidence>
<dbReference type="GO" id="GO:0005741">
    <property type="term" value="C:mitochondrial outer membrane"/>
    <property type="evidence" value="ECO:0007669"/>
    <property type="project" value="UniProtKB-SubCell"/>
</dbReference>
<keyword evidence="11" id="KW-0496">Mitochondrion</keyword>
<dbReference type="InterPro" id="IPR037930">
    <property type="entry name" value="Tom40"/>
</dbReference>
<keyword evidence="7" id="KW-0653">Protein transport</keyword>
<keyword evidence="6" id="KW-1000">Mitochondrion outer membrane</keyword>
<organism evidence="14">
    <name type="scientific">Rhizophora mucronata</name>
    <name type="common">Asiatic mangrove</name>
    <dbReference type="NCBI Taxonomy" id="61149"/>
    <lineage>
        <taxon>Eukaryota</taxon>
        <taxon>Viridiplantae</taxon>
        <taxon>Streptophyta</taxon>
        <taxon>Embryophyta</taxon>
        <taxon>Tracheophyta</taxon>
        <taxon>Spermatophyta</taxon>
        <taxon>Magnoliopsida</taxon>
        <taxon>eudicotyledons</taxon>
        <taxon>Gunneridae</taxon>
        <taxon>Pentapetalae</taxon>
        <taxon>rosids</taxon>
        <taxon>fabids</taxon>
        <taxon>Malpighiales</taxon>
        <taxon>Rhizophoraceae</taxon>
        <taxon>Rhizophora</taxon>
    </lineage>
</organism>
<dbReference type="InterPro" id="IPR027246">
    <property type="entry name" value="Porin_Euk/Tom40"/>
</dbReference>
<proteinExistence type="inferred from homology"/>
<comment type="subcellular location">
    <subcellularLocation>
        <location evidence="1">Mitochondrion outer membrane</location>
        <topology evidence="1">Multi-pass membrane protein</topology>
    </subcellularLocation>
</comment>
<dbReference type="InterPro" id="IPR023614">
    <property type="entry name" value="Porin_dom_sf"/>
</dbReference>
<dbReference type="EMBL" id="GGEC01047603">
    <property type="protein sequence ID" value="MBX28087.1"/>
    <property type="molecule type" value="Transcribed_RNA"/>
</dbReference>
<keyword evidence="10" id="KW-0626">Porin</keyword>
<evidence type="ECO:0000256" key="10">
    <source>
        <dbReference type="ARBA" id="ARBA00023114"/>
    </source>
</evidence>
<keyword evidence="5" id="KW-0812">Transmembrane</keyword>
<evidence type="ECO:0000256" key="13">
    <source>
        <dbReference type="ARBA" id="ARBA00058612"/>
    </source>
</evidence>
<comment type="similarity">
    <text evidence="2">Belongs to the Tom40 family.</text>
</comment>
<evidence type="ECO:0000256" key="12">
    <source>
        <dbReference type="ARBA" id="ARBA00023136"/>
    </source>
</evidence>
<evidence type="ECO:0000256" key="7">
    <source>
        <dbReference type="ARBA" id="ARBA00022927"/>
    </source>
</evidence>
<keyword evidence="12" id="KW-0472">Membrane</keyword>
<keyword evidence="8" id="KW-0007">Acetylation</keyword>
<keyword evidence="14" id="KW-0675">Receptor</keyword>
<evidence type="ECO:0000256" key="9">
    <source>
        <dbReference type="ARBA" id="ARBA00023065"/>
    </source>
</evidence>
<name>A0A2P2MD15_RHIMU</name>
<sequence length="343" mass="38041">MAGLVPPGNPTATLGEEAALAAKKIDEVGKKVDYMNLPCPIPYEELHREALMSLKPELFEGMRFDFTKGLNQKFSLSHSLFMGPTEIPSQSLGTVKIPIAHYEFGANFIDPRLMLFGRVLTDGRLNARLKCDLTDDLTLKANAQLTNEPHMSHAMFNFDYKGKDYRTQLQLGNGSFFGANYIQNVTPHMSLGGEVFWAGQHRKSGIGYAARYETDKMVATGQAASTGMVALSYVQKVSEKVSLATDLMYNYMSRDVTASVGYDYILRQARLRGKIDSSGCASAFLEERLSMGLLFILSAEVKCTMSYKALLPASGTSASSITELFYWCAFTFISHILEMCFYK</sequence>
<dbReference type="FunFam" id="2.40.160.10:FF:000010">
    <property type="entry name" value="Mitochondrial import receptor subunit TOM40-1"/>
    <property type="match status" value="1"/>
</dbReference>
<dbReference type="CDD" id="cd07305">
    <property type="entry name" value="Porin3_Tom40"/>
    <property type="match status" value="1"/>
</dbReference>
<reference evidence="14" key="1">
    <citation type="submission" date="2018-02" db="EMBL/GenBank/DDBJ databases">
        <title>Rhizophora mucronata_Transcriptome.</title>
        <authorList>
            <person name="Meera S.P."/>
            <person name="Sreeshan A."/>
            <person name="Augustine A."/>
        </authorList>
    </citation>
    <scope>NUCLEOTIDE SEQUENCE</scope>
    <source>
        <tissue evidence="14">Leaf</tissue>
    </source>
</reference>
<keyword evidence="9" id="KW-0406">Ion transport</keyword>
<dbReference type="GO" id="GO:0046930">
    <property type="term" value="C:pore complex"/>
    <property type="evidence" value="ECO:0007669"/>
    <property type="project" value="UniProtKB-KW"/>
</dbReference>
<evidence type="ECO:0000256" key="11">
    <source>
        <dbReference type="ARBA" id="ARBA00023128"/>
    </source>
</evidence>
<evidence type="ECO:0000256" key="5">
    <source>
        <dbReference type="ARBA" id="ARBA00022692"/>
    </source>
</evidence>
<comment type="function">
    <text evidence="13">Central component of the receptor complex responsible for the recognition and translocation of cytosolically synthesized mitochondrial preproteins. Together with TOM22 functions as the transit peptide receptor at the surface of the mitochondrion outer membrane and facilitates the movement of preproteins into the translocation pore. Directly involved in the pore formation.</text>
</comment>
<evidence type="ECO:0000256" key="2">
    <source>
        <dbReference type="ARBA" id="ARBA00010510"/>
    </source>
</evidence>
<accession>A0A2P2MD15</accession>
<protein>
    <submittedName>
        <fullName evidence="14">Mitochondrial import receptor subunit TOM40-1-like</fullName>
    </submittedName>
</protein>
<dbReference type="GO" id="GO:0008320">
    <property type="term" value="F:protein transmembrane transporter activity"/>
    <property type="evidence" value="ECO:0007669"/>
    <property type="project" value="InterPro"/>
</dbReference>
<dbReference type="Pfam" id="PF01459">
    <property type="entry name" value="Porin_3"/>
    <property type="match status" value="1"/>
</dbReference>
<dbReference type="GO" id="GO:0015288">
    <property type="term" value="F:porin activity"/>
    <property type="evidence" value="ECO:0007669"/>
    <property type="project" value="UniProtKB-KW"/>
</dbReference>
<dbReference type="GO" id="GO:0006811">
    <property type="term" value="P:monoatomic ion transport"/>
    <property type="evidence" value="ECO:0007669"/>
    <property type="project" value="UniProtKB-KW"/>
</dbReference>
<evidence type="ECO:0000256" key="8">
    <source>
        <dbReference type="ARBA" id="ARBA00022990"/>
    </source>
</evidence>
<keyword evidence="3" id="KW-0813">Transport</keyword>
<evidence type="ECO:0000256" key="3">
    <source>
        <dbReference type="ARBA" id="ARBA00022448"/>
    </source>
</evidence>
<evidence type="ECO:0000256" key="4">
    <source>
        <dbReference type="ARBA" id="ARBA00022452"/>
    </source>
</evidence>
<dbReference type="Gene3D" id="2.40.160.10">
    <property type="entry name" value="Porin"/>
    <property type="match status" value="1"/>
</dbReference>
<dbReference type="PANTHER" id="PTHR10802">
    <property type="entry name" value="MITOCHONDRIAL IMPORT RECEPTOR SUBUNIT TOM40"/>
    <property type="match status" value="1"/>
</dbReference>
<evidence type="ECO:0000313" key="14">
    <source>
        <dbReference type="EMBL" id="MBX28087.1"/>
    </source>
</evidence>